<feature type="transmembrane region" description="Helical" evidence="8">
    <location>
        <begin position="16"/>
        <end position="34"/>
    </location>
</feature>
<feature type="transmembrane region" description="Helical" evidence="8">
    <location>
        <begin position="866"/>
        <end position="886"/>
    </location>
</feature>
<feature type="transmembrane region" description="Helical" evidence="8">
    <location>
        <begin position="1122"/>
        <end position="1144"/>
    </location>
</feature>
<dbReference type="GO" id="GO:0007031">
    <property type="term" value="P:peroxisome organization"/>
    <property type="evidence" value="ECO:0007669"/>
    <property type="project" value="InterPro"/>
</dbReference>
<dbReference type="InterPro" id="IPR006153">
    <property type="entry name" value="Cation/H_exchanger_TM"/>
</dbReference>
<dbReference type="InterPro" id="IPR038770">
    <property type="entry name" value="Na+/solute_symporter_sf"/>
</dbReference>
<feature type="transmembrane region" description="Helical" evidence="8">
    <location>
        <begin position="1095"/>
        <end position="1116"/>
    </location>
</feature>
<reference evidence="11" key="1">
    <citation type="submission" date="2008-07" db="EMBL/GenBank/DDBJ databases">
        <title>Annotation of Ajellomyces capsulatus strain H88.</title>
        <authorList>
            <person name="Champion M."/>
            <person name="Cuomo C."/>
            <person name="Ma L.-J."/>
            <person name="Henn M.R."/>
            <person name="Sil A."/>
            <person name="Goldman B."/>
            <person name="Young S.K."/>
            <person name="Kodira C.D."/>
            <person name="Zeng Q."/>
            <person name="Koehrsen M."/>
            <person name="Alvarado L."/>
            <person name="Berlin A."/>
            <person name="Borenstein D."/>
            <person name="Chen Z."/>
            <person name="Engels R."/>
            <person name="Freedman E."/>
            <person name="Gellesch M."/>
            <person name="Goldberg J."/>
            <person name="Griggs A."/>
            <person name="Gujja S."/>
            <person name="Heiman D."/>
            <person name="Hepburn T."/>
            <person name="Howarth C."/>
            <person name="Jen D."/>
            <person name="Larson L."/>
            <person name="Lewis B."/>
            <person name="Mehta T."/>
            <person name="Park D."/>
            <person name="Pearson M."/>
            <person name="Roberts A."/>
            <person name="Saif S."/>
            <person name="Shea T."/>
            <person name="Shenoy N."/>
            <person name="Sisk P."/>
            <person name="Stolte C."/>
            <person name="Sykes S."/>
            <person name="Walk T."/>
            <person name="White J."/>
            <person name="Yandava C."/>
            <person name="Klein B."/>
            <person name="McEwen J.G."/>
            <person name="Puccia R."/>
            <person name="Goldman G.H."/>
            <person name="Felipe M.S."/>
            <person name="Nino-Vega G."/>
            <person name="San-Blas G."/>
            <person name="Taylor J."/>
            <person name="Mendoza L."/>
            <person name="Galagan J."/>
            <person name="Nusbaum C."/>
            <person name="Birren B."/>
        </authorList>
    </citation>
    <scope>NUCLEOTIDE SEQUENCE [LARGE SCALE GENOMIC DNA]</scope>
    <source>
        <strain evidence="11">H88</strain>
    </source>
</reference>
<evidence type="ECO:0000256" key="2">
    <source>
        <dbReference type="ARBA" id="ARBA00022448"/>
    </source>
</evidence>
<feature type="transmembrane region" description="Helical" evidence="8">
    <location>
        <begin position="1043"/>
        <end position="1062"/>
    </location>
</feature>
<keyword evidence="6 8" id="KW-0472">Membrane</keyword>
<feature type="transmembrane region" description="Helical" evidence="8">
    <location>
        <begin position="807"/>
        <end position="824"/>
    </location>
</feature>
<protein>
    <submittedName>
        <fullName evidence="10">Peroxin 3</fullName>
    </submittedName>
</protein>
<feature type="compositionally biased region" description="Low complexity" evidence="7">
    <location>
        <begin position="390"/>
        <end position="405"/>
    </location>
</feature>
<feature type="transmembrane region" description="Helical" evidence="8">
    <location>
        <begin position="1187"/>
        <end position="1209"/>
    </location>
</feature>
<dbReference type="VEuPathDB" id="FungiDB:I7I53_02093"/>
<feature type="region of interest" description="Disordered" evidence="7">
    <location>
        <begin position="1514"/>
        <end position="1540"/>
    </location>
</feature>
<feature type="domain" description="Cation/H+ exchanger transmembrane" evidence="9">
    <location>
        <begin position="817"/>
        <end position="1202"/>
    </location>
</feature>
<feature type="transmembrane region" description="Helical" evidence="8">
    <location>
        <begin position="1005"/>
        <end position="1031"/>
    </location>
</feature>
<proteinExistence type="predicted"/>
<feature type="region of interest" description="Disordered" evidence="7">
    <location>
        <begin position="481"/>
        <end position="581"/>
    </location>
</feature>
<keyword evidence="5" id="KW-0406">Ion transport</keyword>
<evidence type="ECO:0000259" key="9">
    <source>
        <dbReference type="Pfam" id="PF00999"/>
    </source>
</evidence>
<dbReference type="GO" id="GO:0005778">
    <property type="term" value="C:peroxisomal membrane"/>
    <property type="evidence" value="ECO:0007669"/>
    <property type="project" value="InterPro"/>
</dbReference>
<keyword evidence="4 8" id="KW-1133">Transmembrane helix</keyword>
<dbReference type="Pfam" id="PF04882">
    <property type="entry name" value="Peroxin-3"/>
    <property type="match status" value="1"/>
</dbReference>
<feature type="region of interest" description="Disordered" evidence="7">
    <location>
        <begin position="385"/>
        <end position="405"/>
    </location>
</feature>
<dbReference type="Gene3D" id="1.20.1530.20">
    <property type="match status" value="1"/>
</dbReference>
<dbReference type="InterPro" id="IPR006966">
    <property type="entry name" value="Peroxin-3"/>
</dbReference>
<feature type="transmembrane region" description="Helical" evidence="8">
    <location>
        <begin position="898"/>
        <end position="921"/>
    </location>
</feature>
<sequence length="1652" mass="179155">MISATRRWLRRHRNGIAIGVGVVGAGYLAGQYVISKISETRERMSSERIARENLRRRFEQNQTDCTFTVLALLPTAAENIIEALPVEELTNELQQKKAERLAKLNAGETTGSDVSSSGAPSATEDDGRSLSSFRSEGYVHTMESSSEAEAQKPKSRAQLWNDLKINSLTRSFTLIYTLSLLTLLTRIQLNLLGRRNYLSSVVSLASPPQDQSVINLEDHDDERIGHAFGNDFETNRRYLTFSWWLLHRGWRQLMDKTKEAVKDVFGPVNPREDITQERLSELTLAVRKRIEGATEEERKSTMWLPYLLPSRDQENYVLEESGVLSASEASSPQSNSSLRHLLDETSDLIDSPQFSQIFTLLNNEAFSTLIDKNCAIEAFKNPLPSHHHSSSTLQHHQQQQQHLQNFSSSVTLTPATYTSAPTTPSKAKLATILAVIARQAHVIGNGTKPPNDYLTAMEQGVRELEAFAAVVYSTNFADSMLPLRSSDKEDGSIWWGEHSPSATAADGNADNANNASRQGSTGSPAPRADVSKLGSGGKGGVADIGGEESTDDLGIQQHEHPSVPPAGGRDDDGDGDGTPSFEKVWGRAVEQQQQQQQEPVACIHSSVIWFKITIFSPPLLSSSNLFAAERLLVLLSPSSSPRCIALHRTRAIALNPRLKSFVCAGSEGEDVGKSHSFELVFLDLSLSTILLPLRMGASPPVDGIIKQAKSRRRASPKSGGRRPGLAFMSLAWTLPQGMDIASQTTIDQPTITRLIAWWGFRGRRWWIMASVTPTTAMASPTPTVRATPQGGIFDHYNPSKYDPKNPITLFIIQAGIIIIICRALHYPLSKIRQPRVISEVIGGIILGPSVMGRIPGFRAAIFPDESIPNLNLVANLGLVLYLFIIGVETNMRSMLSNWRVAVSVSAAGMVLPFGFGCAISYGLYNEFRDDPSLSPISFGTYALFIGIAMAITAFPVLCRILTELELLNTTVGEIVLSAGVGNDIVGWILLALCVALVNASTGLTALWVLLTCVGFILFLTFAVRPVFIWYLKRTGSLHNGPDQSVVALTLLLALGAAFFTQVIGVHAIFGGFLVGLICPHEGGFAIKTTEKIEDLIGAIFLPLYFALSGLNTNIGLLDTGIIWGYVIAVIVIAFVAKVSGGMLASRLNGLVWRESAAIGVLMSCKGLVELIVLNIGLQAKILSSRTFTIFVVMALATTFATTPLTLYLYPEPYRDRMERWRRGEIDWDGNEISSESDPSGSSGIAQQKARGSSTQKFLVYLRLDNLAGLFTFVSLLGLGDDTKTTSSKVHHRHEDRKNEIPASKERPVEVHGLRLIELTDRDSSVMKVSEVRDYSFSDPILNTFRTFSQLNTLAVSGAVVISPEHAYAETIVNKARDLSSDFILLPWSETGVMSEHQILLFDDKTEKFSSGPHAAFVSNVLKQAKCPVGVFVNKGFGGPQLTRPQPGHLSRSVSGTSVYKATDITLSPALNQGHHIFFPYLGGADDEVALRLVLQLAKNTAVTATILHVDTNDETSAASPAQGGPNTPSTSTCQDKDTDNSFFNTLRDSIPEALSSRVIFQDLTTAPATIVTAVLDAAKADVGNSKENTGDLVIVGRSNVVTGTLTSAGLSSSSGEIASEAKRALGALGEAMTSTSNAVQASVLVVQAGPNV</sequence>
<evidence type="ECO:0000256" key="5">
    <source>
        <dbReference type="ARBA" id="ARBA00023065"/>
    </source>
</evidence>
<dbReference type="HOGENOM" id="CLU_003194_0_0_1"/>
<feature type="transmembrane region" description="Helical" evidence="8">
    <location>
        <begin position="941"/>
        <end position="962"/>
    </location>
</feature>
<feature type="transmembrane region" description="Helical" evidence="8">
    <location>
        <begin position="974"/>
        <end position="999"/>
    </location>
</feature>
<dbReference type="OrthoDB" id="2687058at2759"/>
<feature type="compositionally biased region" description="Low complexity" evidence="7">
    <location>
        <begin position="502"/>
        <end position="515"/>
    </location>
</feature>
<feature type="compositionally biased region" description="Polar residues" evidence="7">
    <location>
        <begin position="1514"/>
        <end position="1533"/>
    </location>
</feature>
<comment type="subcellular location">
    <subcellularLocation>
        <location evidence="1">Membrane</location>
        <topology evidence="1">Multi-pass membrane protein</topology>
    </subcellularLocation>
</comment>
<dbReference type="Proteomes" id="UP000008142">
    <property type="component" value="Unassembled WGS sequence"/>
</dbReference>
<dbReference type="GO" id="GO:1902600">
    <property type="term" value="P:proton transmembrane transport"/>
    <property type="evidence" value="ECO:0007669"/>
    <property type="project" value="InterPro"/>
</dbReference>
<keyword evidence="3 8" id="KW-0812">Transmembrane</keyword>
<feature type="transmembrane region" description="Helical" evidence="8">
    <location>
        <begin position="1068"/>
        <end position="1086"/>
    </location>
</feature>
<evidence type="ECO:0000256" key="1">
    <source>
        <dbReference type="ARBA" id="ARBA00004141"/>
    </source>
</evidence>
<evidence type="ECO:0000256" key="8">
    <source>
        <dbReference type="SAM" id="Phobius"/>
    </source>
</evidence>
<name>F0USP9_AJEC8</name>
<dbReference type="Pfam" id="PF00999">
    <property type="entry name" value="Na_H_Exchanger"/>
    <property type="match status" value="1"/>
</dbReference>
<feature type="transmembrane region" description="Helical" evidence="8">
    <location>
        <begin position="1257"/>
        <end position="1278"/>
    </location>
</feature>
<evidence type="ECO:0000256" key="3">
    <source>
        <dbReference type="ARBA" id="ARBA00022692"/>
    </source>
</evidence>
<dbReference type="InterPro" id="IPR050794">
    <property type="entry name" value="CPA2_transporter"/>
</dbReference>
<keyword evidence="2" id="KW-0813">Transport</keyword>
<feature type="compositionally biased region" description="Gly residues" evidence="7">
    <location>
        <begin position="534"/>
        <end position="543"/>
    </location>
</feature>
<evidence type="ECO:0000256" key="4">
    <source>
        <dbReference type="ARBA" id="ARBA00022989"/>
    </source>
</evidence>
<evidence type="ECO:0000256" key="6">
    <source>
        <dbReference type="ARBA" id="ARBA00023136"/>
    </source>
</evidence>
<accession>F0USP9</accession>
<dbReference type="GO" id="GO:0015297">
    <property type="term" value="F:antiporter activity"/>
    <property type="evidence" value="ECO:0007669"/>
    <property type="project" value="InterPro"/>
</dbReference>
<gene>
    <name evidence="10" type="ORF">HCEG_08141</name>
</gene>
<feature type="compositionally biased region" description="Polar residues" evidence="7">
    <location>
        <begin position="107"/>
        <end position="120"/>
    </location>
</feature>
<dbReference type="EMBL" id="DS990642">
    <property type="protein sequence ID" value="EGC48926.1"/>
    <property type="molecule type" value="Genomic_DNA"/>
</dbReference>
<dbReference type="PANTHER" id="PTHR32468">
    <property type="entry name" value="CATION/H + ANTIPORTER"/>
    <property type="match status" value="1"/>
</dbReference>
<dbReference type="STRING" id="544711.F0USP9"/>
<dbReference type="OMA" id="RWWIMAS"/>
<feature type="region of interest" description="Disordered" evidence="7">
    <location>
        <begin position="105"/>
        <end position="131"/>
    </location>
</feature>
<feature type="transmembrane region" description="Helical" evidence="8">
    <location>
        <begin position="1156"/>
        <end position="1175"/>
    </location>
</feature>
<feature type="transmembrane region" description="Helical" evidence="8">
    <location>
        <begin position="836"/>
        <end position="854"/>
    </location>
</feature>
<dbReference type="PANTHER" id="PTHR32468:SF0">
    <property type="entry name" value="K(+)_H(+) ANTIPORTER 1"/>
    <property type="match status" value="1"/>
</dbReference>
<evidence type="ECO:0000256" key="7">
    <source>
        <dbReference type="SAM" id="MobiDB-lite"/>
    </source>
</evidence>
<organism evidence="11">
    <name type="scientific">Ajellomyces capsulatus (strain H88)</name>
    <name type="common">Darling's disease fungus</name>
    <name type="synonym">Histoplasma capsulatum</name>
    <dbReference type="NCBI Taxonomy" id="544711"/>
    <lineage>
        <taxon>Eukaryota</taxon>
        <taxon>Fungi</taxon>
        <taxon>Dikarya</taxon>
        <taxon>Ascomycota</taxon>
        <taxon>Pezizomycotina</taxon>
        <taxon>Eurotiomycetes</taxon>
        <taxon>Eurotiomycetidae</taxon>
        <taxon>Onygenales</taxon>
        <taxon>Ajellomycetaceae</taxon>
        <taxon>Histoplasma</taxon>
    </lineage>
</organism>
<evidence type="ECO:0000313" key="11">
    <source>
        <dbReference type="Proteomes" id="UP000008142"/>
    </source>
</evidence>
<evidence type="ECO:0000313" key="10">
    <source>
        <dbReference type="EMBL" id="EGC48926.1"/>
    </source>
</evidence>
<dbReference type="VEuPathDB" id="FungiDB:I7I53_02095"/>